<keyword evidence="1 3" id="KW-0560">Oxidoreductase</keyword>
<dbReference type="InterPro" id="IPR029061">
    <property type="entry name" value="THDP-binding"/>
</dbReference>
<protein>
    <submittedName>
        <fullName evidence="3">Branched-chain alpha-keto acid dehydrogenase, E1 component, alpha subunit</fullName>
        <ecNumber evidence="3">1.2.4.4</ecNumber>
    </submittedName>
</protein>
<organism evidence="3">
    <name type="scientific">hydrothermal vent metagenome</name>
    <dbReference type="NCBI Taxonomy" id="652676"/>
    <lineage>
        <taxon>unclassified sequences</taxon>
        <taxon>metagenomes</taxon>
        <taxon>ecological metagenomes</taxon>
    </lineage>
</organism>
<dbReference type="SUPFAM" id="SSF52518">
    <property type="entry name" value="Thiamin diphosphate-binding fold (THDP-binding)"/>
    <property type="match status" value="1"/>
</dbReference>
<reference evidence="3" key="1">
    <citation type="submission" date="2018-06" db="EMBL/GenBank/DDBJ databases">
        <authorList>
            <person name="Zhirakovskaya E."/>
        </authorList>
    </citation>
    <scope>NUCLEOTIDE SEQUENCE</scope>
</reference>
<dbReference type="NCBIfam" id="TIGR03181">
    <property type="entry name" value="PDH_E1_alph_x"/>
    <property type="match status" value="1"/>
</dbReference>
<name>A0A3B1DPE9_9ZZZZ</name>
<dbReference type="EC" id="1.2.4.4" evidence="3"/>
<dbReference type="InterPro" id="IPR017596">
    <property type="entry name" value="PdhA/BkdA"/>
</dbReference>
<dbReference type="Gene3D" id="3.40.50.970">
    <property type="match status" value="1"/>
</dbReference>
<proteinExistence type="predicted"/>
<dbReference type="InterPro" id="IPR050771">
    <property type="entry name" value="Alpha-ketoacid_DH_E1_comp"/>
</dbReference>
<dbReference type="EMBL" id="UOGK01000146">
    <property type="protein sequence ID" value="VAX38733.1"/>
    <property type="molecule type" value="Genomic_DNA"/>
</dbReference>
<dbReference type="GO" id="GO:0009083">
    <property type="term" value="P:branched-chain amino acid catabolic process"/>
    <property type="evidence" value="ECO:0007669"/>
    <property type="project" value="TreeGrafter"/>
</dbReference>
<sequence length="374" mass="42047">MPKKVVYKASIEYMQLLDEEGVLDTKLAKDTLTDEQVVYLYEQMTTCRQFDEIAFKLQRSGRMGTYPQNKGQEANAVGAGLALQKGHDWLVPCYRENAALFMHGMPMHYILLHWMGDERGNKVPDDCNITPLSIPIGTHMLHATGIAWAAKLRGEDRVAATFFGDGATSEGDFHAAMNFASVMQVPVIFYCQNNQWAISTPRESQMNSATVAQKALAYGMPTIQIDGNDIFATYKATRDAADRARQGGGPSFIEAVTYRLGDHTTADDARRYRDQAEVDAWLSKDPLIRTRKYMESKGLWSDKQQAELEERAVRIVDEVAKTALEIEKPEPADFFNDMYAELPTDLIRQRDTMRTTSLGIDPEQAGLRSQPQRA</sequence>
<feature type="domain" description="Dehydrogenase E1 component" evidence="2">
    <location>
        <begin position="42"/>
        <end position="331"/>
    </location>
</feature>
<dbReference type="PANTHER" id="PTHR43380">
    <property type="entry name" value="2-OXOISOVALERATE DEHYDROGENASE SUBUNIT ALPHA, MITOCHONDRIAL"/>
    <property type="match status" value="1"/>
</dbReference>
<gene>
    <name evidence="3" type="ORF">MNBD_PLANCTO03-424</name>
</gene>
<dbReference type="AlphaFoldDB" id="A0A3B1DPE9"/>
<dbReference type="Pfam" id="PF00676">
    <property type="entry name" value="E1_dh"/>
    <property type="match status" value="1"/>
</dbReference>
<evidence type="ECO:0000256" key="1">
    <source>
        <dbReference type="ARBA" id="ARBA00023002"/>
    </source>
</evidence>
<dbReference type="PANTHER" id="PTHR43380:SF1">
    <property type="entry name" value="2-OXOISOVALERATE DEHYDROGENASE SUBUNIT ALPHA, MITOCHONDRIAL"/>
    <property type="match status" value="1"/>
</dbReference>
<accession>A0A3B1DPE9</accession>
<dbReference type="InterPro" id="IPR001017">
    <property type="entry name" value="DH_E1"/>
</dbReference>
<evidence type="ECO:0000313" key="3">
    <source>
        <dbReference type="EMBL" id="VAX38733.1"/>
    </source>
</evidence>
<dbReference type="CDD" id="cd02000">
    <property type="entry name" value="TPP_E1_PDC_ADC_BCADC"/>
    <property type="match status" value="1"/>
</dbReference>
<dbReference type="GO" id="GO:0003863">
    <property type="term" value="F:branched-chain 2-oxo acid dehydrogenase activity"/>
    <property type="evidence" value="ECO:0007669"/>
    <property type="project" value="UniProtKB-EC"/>
</dbReference>
<evidence type="ECO:0000259" key="2">
    <source>
        <dbReference type="Pfam" id="PF00676"/>
    </source>
</evidence>